<gene>
    <name evidence="2" type="primary">LOC107945833</name>
</gene>
<reference evidence="2" key="2">
    <citation type="submission" date="2025-08" db="UniProtKB">
        <authorList>
            <consortium name="RefSeq"/>
        </authorList>
    </citation>
    <scope>IDENTIFICATION</scope>
</reference>
<dbReference type="RefSeq" id="XP_040964401.1">
    <property type="nucleotide sequence ID" value="XM_041108467.1"/>
</dbReference>
<dbReference type="Proteomes" id="UP000818029">
    <property type="component" value="Chromosome D12"/>
</dbReference>
<sequence length="143" mass="16348">MICRQLLYVGNDVVSWMKRFNKGCCLVLLHLLINLKAKRWIQFKLGQVHPRKMLFLTTIPIPILVKALNEIKASLGWRVVYAWIGDDPCGDGDLPPWSGVTCSTQGDYRVVTELNRYQFDQVTEDAMVDRLAVSPLTITTLKR</sequence>
<protein>
    <submittedName>
        <fullName evidence="2">Uncharacterized protein isoform X3</fullName>
    </submittedName>
</protein>
<organism evidence="1 2">
    <name type="scientific">Gossypium hirsutum</name>
    <name type="common">Upland cotton</name>
    <name type="synonym">Gossypium mexicanum</name>
    <dbReference type="NCBI Taxonomy" id="3635"/>
    <lineage>
        <taxon>Eukaryota</taxon>
        <taxon>Viridiplantae</taxon>
        <taxon>Streptophyta</taxon>
        <taxon>Embryophyta</taxon>
        <taxon>Tracheophyta</taxon>
        <taxon>Spermatophyta</taxon>
        <taxon>Magnoliopsida</taxon>
        <taxon>eudicotyledons</taxon>
        <taxon>Gunneridae</taxon>
        <taxon>Pentapetalae</taxon>
        <taxon>rosids</taxon>
        <taxon>malvids</taxon>
        <taxon>Malvales</taxon>
        <taxon>Malvaceae</taxon>
        <taxon>Malvoideae</taxon>
        <taxon>Gossypium</taxon>
    </lineage>
</organism>
<proteinExistence type="predicted"/>
<evidence type="ECO:0000313" key="1">
    <source>
        <dbReference type="Proteomes" id="UP000818029"/>
    </source>
</evidence>
<keyword evidence="1" id="KW-1185">Reference proteome</keyword>
<evidence type="ECO:0000313" key="2">
    <source>
        <dbReference type="RefSeq" id="XP_040964401.1"/>
    </source>
</evidence>
<dbReference type="GeneID" id="107945833"/>
<accession>A0ABM3BBG5</accession>
<reference evidence="1" key="1">
    <citation type="journal article" date="2020" name="Nat. Genet.">
        <title>Genomic diversifications of five Gossypium allopolyploid species and their impact on cotton improvement.</title>
        <authorList>
            <person name="Chen Z.J."/>
            <person name="Sreedasyam A."/>
            <person name="Ando A."/>
            <person name="Song Q."/>
            <person name="De Santiago L.M."/>
            <person name="Hulse-Kemp A.M."/>
            <person name="Ding M."/>
            <person name="Ye W."/>
            <person name="Kirkbride R.C."/>
            <person name="Jenkins J."/>
            <person name="Plott C."/>
            <person name="Lovell J."/>
            <person name="Lin Y.M."/>
            <person name="Vaughn R."/>
            <person name="Liu B."/>
            <person name="Simpson S."/>
            <person name="Scheffler B.E."/>
            <person name="Wen L."/>
            <person name="Saski C.A."/>
            <person name="Grover C.E."/>
            <person name="Hu G."/>
            <person name="Conover J.L."/>
            <person name="Carlson J.W."/>
            <person name="Shu S."/>
            <person name="Boston L.B."/>
            <person name="Williams M."/>
            <person name="Peterson D.G."/>
            <person name="McGee K."/>
            <person name="Jones D.C."/>
            <person name="Wendel J.F."/>
            <person name="Stelly D.M."/>
            <person name="Grimwood J."/>
            <person name="Schmutz J."/>
        </authorList>
    </citation>
    <scope>NUCLEOTIDE SEQUENCE [LARGE SCALE GENOMIC DNA]</scope>
    <source>
        <strain evidence="1">cv. TM-1</strain>
    </source>
</reference>
<name>A0ABM3BBG5_GOSHI</name>